<feature type="region of interest" description="Disordered" evidence="1">
    <location>
        <begin position="182"/>
        <end position="202"/>
    </location>
</feature>
<feature type="domain" description="DUF7726" evidence="2">
    <location>
        <begin position="108"/>
        <end position="180"/>
    </location>
</feature>
<protein>
    <recommendedName>
        <fullName evidence="2">DUF7726 domain-containing protein</fullName>
    </recommendedName>
</protein>
<name>A0ABR1RJ66_9PEZI</name>
<dbReference type="InterPro" id="IPR010982">
    <property type="entry name" value="Lambda_DNA-bd_dom_sf"/>
</dbReference>
<organism evidence="3 4">
    <name type="scientific">Apiospora marii</name>
    <dbReference type="NCBI Taxonomy" id="335849"/>
    <lineage>
        <taxon>Eukaryota</taxon>
        <taxon>Fungi</taxon>
        <taxon>Dikarya</taxon>
        <taxon>Ascomycota</taxon>
        <taxon>Pezizomycotina</taxon>
        <taxon>Sordariomycetes</taxon>
        <taxon>Xylariomycetidae</taxon>
        <taxon>Amphisphaeriales</taxon>
        <taxon>Apiosporaceae</taxon>
        <taxon>Apiospora</taxon>
    </lineage>
</organism>
<feature type="compositionally biased region" description="Basic and acidic residues" evidence="1">
    <location>
        <begin position="303"/>
        <end position="315"/>
    </location>
</feature>
<gene>
    <name evidence="3" type="ORF">PG991_009585</name>
</gene>
<keyword evidence="4" id="KW-1185">Reference proteome</keyword>
<evidence type="ECO:0000313" key="4">
    <source>
        <dbReference type="Proteomes" id="UP001396898"/>
    </source>
</evidence>
<dbReference type="Pfam" id="PF24852">
    <property type="entry name" value="DUF7726"/>
    <property type="match status" value="1"/>
</dbReference>
<evidence type="ECO:0000259" key="2">
    <source>
        <dbReference type="Pfam" id="PF24852"/>
    </source>
</evidence>
<dbReference type="InterPro" id="IPR056143">
    <property type="entry name" value="DUF7726"/>
</dbReference>
<dbReference type="Gene3D" id="1.10.260.40">
    <property type="entry name" value="lambda repressor-like DNA-binding domains"/>
    <property type="match status" value="1"/>
</dbReference>
<dbReference type="PANTHER" id="PTHR42339:SF1">
    <property type="entry name" value="HISTONE H1"/>
    <property type="match status" value="1"/>
</dbReference>
<dbReference type="EMBL" id="JAQQWI010000014">
    <property type="protein sequence ID" value="KAK8013314.1"/>
    <property type="molecule type" value="Genomic_DNA"/>
</dbReference>
<proteinExistence type="predicted"/>
<sequence>MAETSQMWVGKESLGDIYRDSALDTLRDSRRSGDRFDLMRVASSENKRYDAKHSVAYGVINEANAAAVVRAKAAHQAATGGRKRKSSSLQEDMDEFKQSLPHIVTSDMQIDLDCDQVRDKINKVVEGGVMKKTEFCNAIGVSNAAVNAFLKKHGPFDGAKSDTFAKAWDWFKQREIAGLKLPNANKRRQTEAARAAADRPVNTETIAGTSAASAATANAPAASAPISGSSSNTSSIPDISGVHLPGEDTDKVPVYETCDVVREKIDEHLAAHKVTQAQFCRDIYAHGLKSPTRCKGIQPKQLADFRHRDRHRDPPDAGTTDAFP</sequence>
<reference evidence="3 4" key="1">
    <citation type="submission" date="2023-01" db="EMBL/GenBank/DDBJ databases">
        <title>Analysis of 21 Apiospora genomes using comparative genomics revels a genus with tremendous synthesis potential of carbohydrate active enzymes and secondary metabolites.</title>
        <authorList>
            <person name="Sorensen T."/>
        </authorList>
    </citation>
    <scope>NUCLEOTIDE SEQUENCE [LARGE SCALE GENOMIC DNA]</scope>
    <source>
        <strain evidence="3 4">CBS 20057</strain>
    </source>
</reference>
<feature type="compositionally biased region" description="Low complexity" evidence="1">
    <location>
        <begin position="221"/>
        <end position="241"/>
    </location>
</feature>
<dbReference type="Proteomes" id="UP001396898">
    <property type="component" value="Unassembled WGS sequence"/>
</dbReference>
<evidence type="ECO:0000256" key="1">
    <source>
        <dbReference type="SAM" id="MobiDB-lite"/>
    </source>
</evidence>
<evidence type="ECO:0000313" key="3">
    <source>
        <dbReference type="EMBL" id="KAK8013314.1"/>
    </source>
</evidence>
<feature type="region of interest" description="Disordered" evidence="1">
    <location>
        <begin position="221"/>
        <end position="248"/>
    </location>
</feature>
<dbReference type="PANTHER" id="PTHR42339">
    <property type="entry name" value="HISTONE H1"/>
    <property type="match status" value="1"/>
</dbReference>
<comment type="caution">
    <text evidence="3">The sequence shown here is derived from an EMBL/GenBank/DDBJ whole genome shotgun (WGS) entry which is preliminary data.</text>
</comment>
<feature type="region of interest" description="Disordered" evidence="1">
    <location>
        <begin position="295"/>
        <end position="324"/>
    </location>
</feature>
<accession>A0ABR1RJ66</accession>